<dbReference type="Proteomes" id="UP001201163">
    <property type="component" value="Unassembled WGS sequence"/>
</dbReference>
<comment type="caution">
    <text evidence="4">The sequence shown here is derived from an EMBL/GenBank/DDBJ whole genome shotgun (WGS) entry which is preliminary data.</text>
</comment>
<dbReference type="AlphaFoldDB" id="A0AAD4LMV4"/>
<keyword evidence="2" id="KW-1133">Transmembrane helix</keyword>
<dbReference type="InterPro" id="IPR045338">
    <property type="entry name" value="DUF6535"/>
</dbReference>
<feature type="transmembrane region" description="Helical" evidence="2">
    <location>
        <begin position="88"/>
        <end position="105"/>
    </location>
</feature>
<keyword evidence="2" id="KW-0812">Transmembrane</keyword>
<feature type="compositionally biased region" description="Polar residues" evidence="1">
    <location>
        <begin position="37"/>
        <end position="48"/>
    </location>
</feature>
<reference evidence="4" key="1">
    <citation type="submission" date="2022-01" db="EMBL/GenBank/DDBJ databases">
        <title>Comparative genomics reveals a dynamic genome evolution in the ectomycorrhizal milk-cap (Lactarius) mushrooms.</title>
        <authorList>
            <consortium name="DOE Joint Genome Institute"/>
            <person name="Lebreton A."/>
            <person name="Tang N."/>
            <person name="Kuo A."/>
            <person name="LaButti K."/>
            <person name="Drula E."/>
            <person name="Barry K."/>
            <person name="Clum A."/>
            <person name="Lipzen A."/>
            <person name="Mousain D."/>
            <person name="Ng V."/>
            <person name="Wang R."/>
            <person name="Wang X."/>
            <person name="Dai Y."/>
            <person name="Henrissat B."/>
            <person name="Grigoriev I.V."/>
            <person name="Guerin-Laguette A."/>
            <person name="Yu F."/>
            <person name="Martin F.M."/>
        </authorList>
    </citation>
    <scope>NUCLEOTIDE SEQUENCE</scope>
    <source>
        <strain evidence="4">QP</strain>
    </source>
</reference>
<gene>
    <name evidence="4" type="ORF">EDB92DRAFT_312731</name>
</gene>
<name>A0AAD4LMV4_9AGAM</name>
<feature type="domain" description="DUF6535" evidence="3">
    <location>
        <begin position="64"/>
        <end position="256"/>
    </location>
</feature>
<evidence type="ECO:0000313" key="5">
    <source>
        <dbReference type="Proteomes" id="UP001201163"/>
    </source>
</evidence>
<keyword evidence="2" id="KW-0472">Membrane</keyword>
<protein>
    <recommendedName>
        <fullName evidence="3">DUF6535 domain-containing protein</fullName>
    </recommendedName>
</protein>
<evidence type="ECO:0000259" key="3">
    <source>
        <dbReference type="Pfam" id="PF20153"/>
    </source>
</evidence>
<organism evidence="4 5">
    <name type="scientific">Lactarius akahatsu</name>
    <dbReference type="NCBI Taxonomy" id="416441"/>
    <lineage>
        <taxon>Eukaryota</taxon>
        <taxon>Fungi</taxon>
        <taxon>Dikarya</taxon>
        <taxon>Basidiomycota</taxon>
        <taxon>Agaricomycotina</taxon>
        <taxon>Agaricomycetes</taxon>
        <taxon>Russulales</taxon>
        <taxon>Russulaceae</taxon>
        <taxon>Lactarius</taxon>
    </lineage>
</organism>
<keyword evidence="5" id="KW-1185">Reference proteome</keyword>
<feature type="region of interest" description="Disordered" evidence="1">
    <location>
        <begin position="29"/>
        <end position="55"/>
    </location>
</feature>
<accession>A0AAD4LMV4</accession>
<proteinExistence type="predicted"/>
<dbReference type="Pfam" id="PF20153">
    <property type="entry name" value="DUF6535"/>
    <property type="match status" value="1"/>
</dbReference>
<evidence type="ECO:0000256" key="1">
    <source>
        <dbReference type="SAM" id="MobiDB-lite"/>
    </source>
</evidence>
<sequence length="305" mass="33711">MPGYPDNIVDSKRGEPLLLDELGGGAWSDTLEVPSDPSGSAMNNSSDGPHSERRDFDDGANALWSLYCKEAQIHDEAHLQSLARDMDGVLLFAGLFSVALTSFLVQSIQDLRVNPAQESAYYQQQSVAMLAQISAQVASIATLISIPSASPQTPIPSTPPPPYPHFYPSSSNIRVTVFWVIGLVCSLSAALLVIFFQQWARSYMEVFQRYDHPLKRARFRQFFFEGADRMRNLAEAVPRLIHVSLFLFFLGLGDSMLNANTTRICEPAVAIPDPHLAPDILFDAEVPVTTLRLSLSSQMAYAHEH</sequence>
<feature type="transmembrane region" description="Helical" evidence="2">
    <location>
        <begin position="176"/>
        <end position="196"/>
    </location>
</feature>
<evidence type="ECO:0000256" key="2">
    <source>
        <dbReference type="SAM" id="Phobius"/>
    </source>
</evidence>
<evidence type="ECO:0000313" key="4">
    <source>
        <dbReference type="EMBL" id="KAH8994200.1"/>
    </source>
</evidence>
<dbReference type="EMBL" id="JAKELL010000015">
    <property type="protein sequence ID" value="KAH8994200.1"/>
    <property type="molecule type" value="Genomic_DNA"/>
</dbReference>